<comment type="caution">
    <text evidence="1">The sequence shown here is derived from an EMBL/GenBank/DDBJ whole genome shotgun (WGS) entry which is preliminary data.</text>
</comment>
<proteinExistence type="predicted"/>
<organism evidence="1 2">
    <name type="scientific">Bacillus xiapuensis</name>
    <dbReference type="NCBI Taxonomy" id="2014075"/>
    <lineage>
        <taxon>Bacteria</taxon>
        <taxon>Bacillati</taxon>
        <taxon>Bacillota</taxon>
        <taxon>Bacilli</taxon>
        <taxon>Bacillales</taxon>
        <taxon>Bacillaceae</taxon>
        <taxon>Bacillus</taxon>
    </lineage>
</organism>
<evidence type="ECO:0000313" key="2">
    <source>
        <dbReference type="Proteomes" id="UP001330749"/>
    </source>
</evidence>
<dbReference type="Proteomes" id="UP001330749">
    <property type="component" value="Unassembled WGS sequence"/>
</dbReference>
<dbReference type="RefSeq" id="WP_327967123.1">
    <property type="nucleotide sequence ID" value="NZ_JARMQG010000084.1"/>
</dbReference>
<keyword evidence="2" id="KW-1185">Reference proteome</keyword>
<sequence>MNKYFYIYNPNQADYFLKSGLQVIEIGKGAKGDIYIKFIRNEKSEEIFTQWCKGKLN</sequence>
<reference evidence="1 2" key="1">
    <citation type="submission" date="2023-03" db="EMBL/GenBank/DDBJ databases">
        <title>Bacillus Genome Sequencing.</title>
        <authorList>
            <person name="Dunlap C."/>
        </authorList>
    </citation>
    <scope>NUCLEOTIDE SEQUENCE [LARGE SCALE GENOMIC DNA]</scope>
    <source>
        <strain evidence="1 2">B-14544</strain>
    </source>
</reference>
<accession>A0ABU6NAA9</accession>
<gene>
    <name evidence="1" type="ORF">P4447_07125</name>
</gene>
<dbReference type="EMBL" id="JARMQG010000084">
    <property type="protein sequence ID" value="MED3562222.1"/>
    <property type="molecule type" value="Genomic_DNA"/>
</dbReference>
<name>A0ABU6NAA9_9BACI</name>
<evidence type="ECO:0000313" key="1">
    <source>
        <dbReference type="EMBL" id="MED3562222.1"/>
    </source>
</evidence>
<protein>
    <submittedName>
        <fullName evidence="1">Uncharacterized protein</fullName>
    </submittedName>
</protein>